<name>A0A381P9X2_9ZZZZ</name>
<accession>A0A381P9X2</accession>
<gene>
    <name evidence="1" type="ORF">METZ01_LOCUS15882</name>
</gene>
<sequence>MKYFKHKLILVQFIFALSMNTALAEELSDYVYWKDQQIAQLEELTWKLVDSVQSMGSKISSVAISNISYGDTLPSSFRKVATARLQQTLTSQKKLKVSVCEACSQIRTDISGSFLKISRGIADDKFRREIAKELNVNGFLDIALFTSKGQLSISLNAYEAKNGEIVFSKIVTGRPPKSGSYIHAFYGKMTVPIKFTSDSSGQITVDHQARVLGGEKMVRIADDWSLTGGASFLSDDNSNLTEKYEKAITGFLIDGTIGYDLFNFGGDQVSFGLIAGLGMMTVTPFSNPAYFKTGFTVSVAEQLTLSYHLLALLTTDESATASSASIVSLGWKFSGDEFKL</sequence>
<organism evidence="1">
    <name type="scientific">marine metagenome</name>
    <dbReference type="NCBI Taxonomy" id="408172"/>
    <lineage>
        <taxon>unclassified sequences</taxon>
        <taxon>metagenomes</taxon>
        <taxon>ecological metagenomes</taxon>
    </lineage>
</organism>
<dbReference type="AlphaFoldDB" id="A0A381P9X2"/>
<proteinExistence type="predicted"/>
<protein>
    <submittedName>
        <fullName evidence="1">Uncharacterized protein</fullName>
    </submittedName>
</protein>
<evidence type="ECO:0000313" key="1">
    <source>
        <dbReference type="EMBL" id="SUZ63028.1"/>
    </source>
</evidence>
<reference evidence="1" key="1">
    <citation type="submission" date="2018-05" db="EMBL/GenBank/DDBJ databases">
        <authorList>
            <person name="Lanie J.A."/>
            <person name="Ng W.-L."/>
            <person name="Kazmierczak K.M."/>
            <person name="Andrzejewski T.M."/>
            <person name="Davidsen T.M."/>
            <person name="Wayne K.J."/>
            <person name="Tettelin H."/>
            <person name="Glass J.I."/>
            <person name="Rusch D."/>
            <person name="Podicherti R."/>
            <person name="Tsui H.-C.T."/>
            <person name="Winkler M.E."/>
        </authorList>
    </citation>
    <scope>NUCLEOTIDE SEQUENCE</scope>
</reference>
<dbReference type="EMBL" id="UINC01000904">
    <property type="protein sequence ID" value="SUZ63028.1"/>
    <property type="molecule type" value="Genomic_DNA"/>
</dbReference>